<dbReference type="HOGENOM" id="CLU_000960_22_1_1"/>
<sequence>MAEPKEVTTQYAVAKASTILTGRKLVLAHIGFLLSVLCFSLDQTIVTTALPKLASEFRALDRLPWVVTAYLLTTAGLMLFFGQILTIARAKWIYVTCIIIFECGSIVCGVARSMDVLIFGRAVQGVGAAGMFTSIITILSQITDLSTRPLLFGTFGAVFGCSSVLGPLLGGAFTDHVTWRWCFFINLPLGGLSLLAALAFQPNTLPPRKSYYASMTTFQKWASLDWFGGVLSLASIICLLLPLQWGGVTKPWDDKAVIALFVTFGVIFIAFITWEYHKGERAMLPLSLLRNRTQVGASGGAFMARIAFLSATYYLPFYYQAKGRSASQSGIDVIPFMLSIVLGSLIGSTLVKRTGHYWTLLVTGPLIGAVGAGLMFTVDETTPTPKLIGYQILFGIGSGLAVQLAMLSIQAEYADRVSLIPQASSFNQFCQMLGGAIGVAIAGTIFSNQLSKNLDIYAHSLPPNIIHGVKQSVTVIFELPPEMRAAAVKAYIKSLDYVFILAVPACGVWALLGLMVRNWNLKRRAGETGYRGGVQ</sequence>
<dbReference type="SUPFAM" id="SSF103473">
    <property type="entry name" value="MFS general substrate transporter"/>
    <property type="match status" value="1"/>
</dbReference>
<feature type="transmembrane region" description="Helical" evidence="5">
    <location>
        <begin position="151"/>
        <end position="172"/>
    </location>
</feature>
<keyword evidence="4 5" id="KW-0472">Membrane</keyword>
<dbReference type="EMBL" id="CAFZ01000081">
    <property type="protein sequence ID" value="CCA70395.1"/>
    <property type="molecule type" value="Genomic_DNA"/>
</dbReference>
<comment type="subcellular location">
    <subcellularLocation>
        <location evidence="1">Membrane</location>
        <topology evidence="1">Multi-pass membrane protein</topology>
    </subcellularLocation>
</comment>
<comment type="caution">
    <text evidence="7">The sequence shown here is derived from an EMBL/GenBank/DDBJ whole genome shotgun (WGS) entry which is preliminary data.</text>
</comment>
<dbReference type="PRINTS" id="PR01036">
    <property type="entry name" value="TCRTETB"/>
</dbReference>
<feature type="transmembrane region" description="Helical" evidence="5">
    <location>
        <begin position="25"/>
        <end position="45"/>
    </location>
</feature>
<evidence type="ECO:0000259" key="6">
    <source>
        <dbReference type="PROSITE" id="PS50850"/>
    </source>
</evidence>
<evidence type="ECO:0000256" key="2">
    <source>
        <dbReference type="ARBA" id="ARBA00022692"/>
    </source>
</evidence>
<dbReference type="eggNOG" id="KOG0254">
    <property type="taxonomic scope" value="Eukaryota"/>
</dbReference>
<keyword evidence="2 5" id="KW-0812">Transmembrane</keyword>
<dbReference type="GO" id="GO:0005886">
    <property type="term" value="C:plasma membrane"/>
    <property type="evidence" value="ECO:0007669"/>
    <property type="project" value="TreeGrafter"/>
</dbReference>
<feature type="transmembrane region" description="Helical" evidence="5">
    <location>
        <begin position="429"/>
        <end position="447"/>
    </location>
</feature>
<dbReference type="PANTHER" id="PTHR23501:SF198">
    <property type="entry name" value="AZOLE RESISTANCE PROTEIN 1-RELATED"/>
    <property type="match status" value="1"/>
</dbReference>
<dbReference type="GO" id="GO:0022857">
    <property type="term" value="F:transmembrane transporter activity"/>
    <property type="evidence" value="ECO:0007669"/>
    <property type="project" value="InterPro"/>
</dbReference>
<feature type="transmembrane region" description="Helical" evidence="5">
    <location>
        <begin position="178"/>
        <end position="200"/>
    </location>
</feature>
<keyword evidence="8" id="KW-1185">Reference proteome</keyword>
<name>G4TGF6_SERID</name>
<dbReference type="OrthoDB" id="10021397at2759"/>
<feature type="domain" description="Major facilitator superfamily (MFS) profile" evidence="6">
    <location>
        <begin position="28"/>
        <end position="486"/>
    </location>
</feature>
<keyword evidence="3 5" id="KW-1133">Transmembrane helix</keyword>
<dbReference type="CDD" id="cd17502">
    <property type="entry name" value="MFS_Azr1_MDR_like"/>
    <property type="match status" value="1"/>
</dbReference>
<dbReference type="OMA" id="WCILAFG"/>
<feature type="transmembrane region" description="Helical" evidence="5">
    <location>
        <begin position="92"/>
        <end position="112"/>
    </location>
</feature>
<dbReference type="PROSITE" id="PS50850">
    <property type="entry name" value="MFS"/>
    <property type="match status" value="1"/>
</dbReference>
<dbReference type="Gene3D" id="1.20.1720.10">
    <property type="entry name" value="Multidrug resistance protein D"/>
    <property type="match status" value="1"/>
</dbReference>
<reference evidence="7 8" key="1">
    <citation type="journal article" date="2011" name="PLoS Pathog.">
        <title>Endophytic Life Strategies Decoded by Genome and Transcriptome Analyses of the Mutualistic Root Symbiont Piriformospora indica.</title>
        <authorList>
            <person name="Zuccaro A."/>
            <person name="Lahrmann U."/>
            <person name="Guldener U."/>
            <person name="Langen G."/>
            <person name="Pfiffi S."/>
            <person name="Biedenkopf D."/>
            <person name="Wong P."/>
            <person name="Samans B."/>
            <person name="Grimm C."/>
            <person name="Basiewicz M."/>
            <person name="Murat C."/>
            <person name="Martin F."/>
            <person name="Kogel K.H."/>
        </authorList>
    </citation>
    <scope>NUCLEOTIDE SEQUENCE [LARGE SCALE GENOMIC DNA]</scope>
    <source>
        <strain evidence="7 8">DSM 11827</strain>
    </source>
</reference>
<feature type="transmembrane region" description="Helical" evidence="5">
    <location>
        <begin position="118"/>
        <end position="139"/>
    </location>
</feature>
<feature type="transmembrane region" description="Helical" evidence="5">
    <location>
        <begin position="295"/>
        <end position="313"/>
    </location>
</feature>
<evidence type="ECO:0000256" key="3">
    <source>
        <dbReference type="ARBA" id="ARBA00022989"/>
    </source>
</evidence>
<dbReference type="PANTHER" id="PTHR23501">
    <property type="entry name" value="MAJOR FACILITATOR SUPERFAMILY"/>
    <property type="match status" value="1"/>
</dbReference>
<accession>G4TGF6</accession>
<dbReference type="InterPro" id="IPR011701">
    <property type="entry name" value="MFS"/>
</dbReference>
<dbReference type="Pfam" id="PF07690">
    <property type="entry name" value="MFS_1"/>
    <property type="match status" value="1"/>
</dbReference>
<dbReference type="Proteomes" id="UP000007148">
    <property type="component" value="Unassembled WGS sequence"/>
</dbReference>
<dbReference type="InParanoid" id="G4TGF6"/>
<feature type="transmembrane region" description="Helical" evidence="5">
    <location>
        <begin position="388"/>
        <end position="409"/>
    </location>
</feature>
<dbReference type="Gene3D" id="1.20.1250.20">
    <property type="entry name" value="MFS general substrate transporter like domains"/>
    <property type="match status" value="1"/>
</dbReference>
<gene>
    <name evidence="7" type="ORF">PIIN_04334</name>
</gene>
<feature type="transmembrane region" description="Helical" evidence="5">
    <location>
        <begin position="65"/>
        <end position="85"/>
    </location>
</feature>
<feature type="transmembrane region" description="Helical" evidence="5">
    <location>
        <begin position="497"/>
        <end position="516"/>
    </location>
</feature>
<feature type="transmembrane region" description="Helical" evidence="5">
    <location>
        <begin position="333"/>
        <end position="351"/>
    </location>
</feature>
<organism evidence="7 8">
    <name type="scientific">Serendipita indica (strain DSM 11827)</name>
    <name type="common">Root endophyte fungus</name>
    <name type="synonym">Piriformospora indica</name>
    <dbReference type="NCBI Taxonomy" id="1109443"/>
    <lineage>
        <taxon>Eukaryota</taxon>
        <taxon>Fungi</taxon>
        <taxon>Dikarya</taxon>
        <taxon>Basidiomycota</taxon>
        <taxon>Agaricomycotina</taxon>
        <taxon>Agaricomycetes</taxon>
        <taxon>Sebacinales</taxon>
        <taxon>Serendipitaceae</taxon>
        <taxon>Serendipita</taxon>
    </lineage>
</organism>
<dbReference type="InterPro" id="IPR020846">
    <property type="entry name" value="MFS_dom"/>
</dbReference>
<evidence type="ECO:0000313" key="7">
    <source>
        <dbReference type="EMBL" id="CCA70395.1"/>
    </source>
</evidence>
<evidence type="ECO:0000313" key="8">
    <source>
        <dbReference type="Proteomes" id="UP000007148"/>
    </source>
</evidence>
<evidence type="ECO:0000256" key="5">
    <source>
        <dbReference type="SAM" id="Phobius"/>
    </source>
</evidence>
<dbReference type="AlphaFoldDB" id="G4TGF6"/>
<protein>
    <submittedName>
        <fullName evidence="7">Probable DHA14-like major facilitator ABC transporter</fullName>
    </submittedName>
</protein>
<evidence type="ECO:0000256" key="4">
    <source>
        <dbReference type="ARBA" id="ARBA00023136"/>
    </source>
</evidence>
<dbReference type="InterPro" id="IPR036259">
    <property type="entry name" value="MFS_trans_sf"/>
</dbReference>
<evidence type="ECO:0000256" key="1">
    <source>
        <dbReference type="ARBA" id="ARBA00004141"/>
    </source>
</evidence>
<feature type="transmembrane region" description="Helical" evidence="5">
    <location>
        <begin position="256"/>
        <end position="274"/>
    </location>
</feature>
<feature type="transmembrane region" description="Helical" evidence="5">
    <location>
        <begin position="221"/>
        <end position="244"/>
    </location>
</feature>
<proteinExistence type="predicted"/>
<feature type="transmembrane region" description="Helical" evidence="5">
    <location>
        <begin position="358"/>
        <end position="376"/>
    </location>
</feature>